<evidence type="ECO:0000256" key="2">
    <source>
        <dbReference type="ARBA" id="ARBA00022448"/>
    </source>
</evidence>
<evidence type="ECO:0000256" key="4">
    <source>
        <dbReference type="ARBA" id="ARBA00022723"/>
    </source>
</evidence>
<dbReference type="InterPro" id="IPR001486">
    <property type="entry name" value="Hemoglobin_trunc"/>
</dbReference>
<evidence type="ECO:0000256" key="3">
    <source>
        <dbReference type="ARBA" id="ARBA00022617"/>
    </source>
</evidence>
<dbReference type="GO" id="GO:0019825">
    <property type="term" value="F:oxygen binding"/>
    <property type="evidence" value="ECO:0007669"/>
    <property type="project" value="InterPro"/>
</dbReference>
<comment type="cofactor">
    <cofactor evidence="1">
        <name>heme</name>
        <dbReference type="ChEBI" id="CHEBI:30413"/>
    </cofactor>
</comment>
<evidence type="ECO:0000313" key="8">
    <source>
        <dbReference type="Proteomes" id="UP000295632"/>
    </source>
</evidence>
<keyword evidence="2" id="KW-0813">Transport</keyword>
<dbReference type="GO" id="GO:0046872">
    <property type="term" value="F:metal ion binding"/>
    <property type="evidence" value="ECO:0007669"/>
    <property type="project" value="UniProtKB-KW"/>
</dbReference>
<keyword evidence="4" id="KW-0479">Metal-binding</keyword>
<comment type="similarity">
    <text evidence="6">Belongs to the truncated hemoglobin family. Group II subfamily.</text>
</comment>
<keyword evidence="8" id="KW-1185">Reference proteome</keyword>
<dbReference type="InterPro" id="IPR044203">
    <property type="entry name" value="GlbO/GLB3-like"/>
</dbReference>
<reference evidence="7 8" key="1">
    <citation type="submission" date="2019-03" db="EMBL/GenBank/DDBJ databases">
        <title>Genomic Encyclopedia of Type Strains, Phase IV (KMG-IV): sequencing the most valuable type-strain genomes for metagenomic binning, comparative biology and taxonomic classification.</title>
        <authorList>
            <person name="Goeker M."/>
        </authorList>
    </citation>
    <scope>NUCLEOTIDE SEQUENCE [LARGE SCALE GENOMIC DNA]</scope>
    <source>
        <strain evidence="7 8">DSM 28697</strain>
    </source>
</reference>
<dbReference type="Pfam" id="PF01152">
    <property type="entry name" value="Bac_globin"/>
    <property type="match status" value="1"/>
</dbReference>
<gene>
    <name evidence="7" type="ORF">EV213_102170</name>
</gene>
<accession>A0A4R6U6L4</accession>
<evidence type="ECO:0000256" key="1">
    <source>
        <dbReference type="ARBA" id="ARBA00001971"/>
    </source>
</evidence>
<dbReference type="SUPFAM" id="SSF46458">
    <property type="entry name" value="Globin-like"/>
    <property type="match status" value="1"/>
</dbReference>
<evidence type="ECO:0000256" key="5">
    <source>
        <dbReference type="ARBA" id="ARBA00023004"/>
    </source>
</evidence>
<dbReference type="GO" id="GO:0005344">
    <property type="term" value="F:oxygen carrier activity"/>
    <property type="evidence" value="ECO:0007669"/>
    <property type="project" value="InterPro"/>
</dbReference>
<dbReference type="Gene3D" id="1.10.490.10">
    <property type="entry name" value="Globins"/>
    <property type="match status" value="1"/>
</dbReference>
<comment type="caution">
    <text evidence="7">The sequence shown here is derived from an EMBL/GenBank/DDBJ whole genome shotgun (WGS) entry which is preliminary data.</text>
</comment>
<dbReference type="PANTHER" id="PTHR47366">
    <property type="entry name" value="TWO-ON-TWO HEMOGLOBIN-3"/>
    <property type="match status" value="1"/>
</dbReference>
<dbReference type="AlphaFoldDB" id="A0A4R6U6L4"/>
<name>A0A4R6U6L4_9BACI</name>
<evidence type="ECO:0000256" key="6">
    <source>
        <dbReference type="ARBA" id="ARBA00034496"/>
    </source>
</evidence>
<sequence>MTKQPSPYDMIGGENVVKDLVEKFYQRVSSHPELSPIFPEDLTETRRKQVQFMTQFLGGPSLYTEEHGHPRLRARHLPFQITPSRAQAWLECMQLALSETEADEHEKRMLFERLKHTAQHMINTPQDRE</sequence>
<dbReference type="GO" id="GO:0020037">
    <property type="term" value="F:heme binding"/>
    <property type="evidence" value="ECO:0007669"/>
    <property type="project" value="InterPro"/>
</dbReference>
<keyword evidence="5" id="KW-0408">Iron</keyword>
<dbReference type="FunFam" id="1.10.490.10:FF:000004">
    <property type="entry name" value="Group 2 hemoglobin yjbI"/>
    <property type="match status" value="1"/>
</dbReference>
<evidence type="ECO:0000313" key="7">
    <source>
        <dbReference type="EMBL" id="TDQ42140.1"/>
    </source>
</evidence>
<keyword evidence="3" id="KW-0349">Heme</keyword>
<dbReference type="EMBL" id="SNYJ01000002">
    <property type="protein sequence ID" value="TDQ42140.1"/>
    <property type="molecule type" value="Genomic_DNA"/>
</dbReference>
<dbReference type="RefSeq" id="WP_133579028.1">
    <property type="nucleotide sequence ID" value="NZ_SNYJ01000002.1"/>
</dbReference>
<dbReference type="PANTHER" id="PTHR47366:SF1">
    <property type="entry name" value="TWO-ON-TWO HEMOGLOBIN-3"/>
    <property type="match status" value="1"/>
</dbReference>
<dbReference type="Proteomes" id="UP000295632">
    <property type="component" value="Unassembled WGS sequence"/>
</dbReference>
<protein>
    <submittedName>
        <fullName evidence="7">Hemoglobin</fullName>
    </submittedName>
</protein>
<dbReference type="OrthoDB" id="9790913at2"/>
<organism evidence="7 8">
    <name type="scientific">Aureibacillus halotolerans</name>
    <dbReference type="NCBI Taxonomy" id="1508390"/>
    <lineage>
        <taxon>Bacteria</taxon>
        <taxon>Bacillati</taxon>
        <taxon>Bacillota</taxon>
        <taxon>Bacilli</taxon>
        <taxon>Bacillales</taxon>
        <taxon>Bacillaceae</taxon>
        <taxon>Aureibacillus</taxon>
    </lineage>
</organism>
<dbReference type="InterPro" id="IPR009050">
    <property type="entry name" value="Globin-like_sf"/>
</dbReference>
<dbReference type="InterPro" id="IPR012292">
    <property type="entry name" value="Globin/Proto"/>
</dbReference>
<proteinExistence type="inferred from homology"/>